<name>A0A2S1T0G5_9ACTN</name>
<dbReference type="Proteomes" id="UP000244900">
    <property type="component" value="Chromosome"/>
</dbReference>
<gene>
    <name evidence="3" type="ORF">DDW44_27585</name>
</gene>
<organism evidence="3 4">
    <name type="scientific">Streptomyces tirandamycinicus</name>
    <dbReference type="NCBI Taxonomy" id="2174846"/>
    <lineage>
        <taxon>Bacteria</taxon>
        <taxon>Bacillati</taxon>
        <taxon>Actinomycetota</taxon>
        <taxon>Actinomycetes</taxon>
        <taxon>Kitasatosporales</taxon>
        <taxon>Streptomycetaceae</taxon>
        <taxon>Streptomyces</taxon>
    </lineage>
</organism>
<protein>
    <submittedName>
        <fullName evidence="3">Uncharacterized protein</fullName>
    </submittedName>
</protein>
<sequence length="66" mass="6287">MAKRSNTLGATRIRLAAAGLGLGALFVLGAAGTAVADGTTDAGQGGVVSTTPTDGAAHTDWNSTGS</sequence>
<evidence type="ECO:0000313" key="3">
    <source>
        <dbReference type="EMBL" id="AWI32138.1"/>
    </source>
</evidence>
<feature type="chain" id="PRO_5015516296" evidence="2">
    <location>
        <begin position="37"/>
        <end position="66"/>
    </location>
</feature>
<evidence type="ECO:0000256" key="1">
    <source>
        <dbReference type="SAM" id="MobiDB-lite"/>
    </source>
</evidence>
<dbReference type="EMBL" id="CP029188">
    <property type="protein sequence ID" value="AWI32138.1"/>
    <property type="molecule type" value="Genomic_DNA"/>
</dbReference>
<dbReference type="RefSeq" id="WP_017947419.1">
    <property type="nucleotide sequence ID" value="NZ_CP029188.1"/>
</dbReference>
<keyword evidence="2" id="KW-0732">Signal</keyword>
<dbReference type="AlphaFoldDB" id="A0A2S1T0G5"/>
<proteinExistence type="predicted"/>
<reference evidence="3 4" key="1">
    <citation type="submission" date="2018-05" db="EMBL/GenBank/DDBJ databases">
        <title>Complete genome sequence of sponge-derived Streptomyces sp. HNM0039.</title>
        <authorList>
            <person name="Huang X."/>
            <person name="Zhou S."/>
        </authorList>
    </citation>
    <scope>NUCLEOTIDE SEQUENCE [LARGE SCALE GENOMIC DNA]</scope>
    <source>
        <strain evidence="3 4">HNM0039</strain>
    </source>
</reference>
<accession>A0A2S1T0G5</accession>
<feature type="region of interest" description="Disordered" evidence="1">
    <location>
        <begin position="38"/>
        <end position="66"/>
    </location>
</feature>
<dbReference type="KEGG" id="stir:DDW44_27585"/>
<evidence type="ECO:0000256" key="2">
    <source>
        <dbReference type="SAM" id="SignalP"/>
    </source>
</evidence>
<keyword evidence="4" id="KW-1185">Reference proteome</keyword>
<feature type="signal peptide" evidence="2">
    <location>
        <begin position="1"/>
        <end position="36"/>
    </location>
</feature>
<evidence type="ECO:0000313" key="4">
    <source>
        <dbReference type="Proteomes" id="UP000244900"/>
    </source>
</evidence>